<name>A0A164P656_9CRUS</name>
<dbReference type="EMBL" id="LRGB01002676">
    <property type="protein sequence ID" value="KZS06552.1"/>
    <property type="molecule type" value="Genomic_DNA"/>
</dbReference>
<dbReference type="SUPFAM" id="SSF53098">
    <property type="entry name" value="Ribonuclease H-like"/>
    <property type="match status" value="1"/>
</dbReference>
<reference evidence="1 2" key="1">
    <citation type="submission" date="2016-03" db="EMBL/GenBank/DDBJ databases">
        <title>EvidentialGene: Evidence-directed Construction of Genes on Genomes.</title>
        <authorList>
            <person name="Gilbert D.G."/>
            <person name="Choi J.-H."/>
            <person name="Mockaitis K."/>
            <person name="Colbourne J."/>
            <person name="Pfrender M."/>
        </authorList>
    </citation>
    <scope>NUCLEOTIDE SEQUENCE [LARGE SCALE GENOMIC DNA]</scope>
    <source>
        <strain evidence="1 2">Xinb3</strain>
        <tissue evidence="1">Complete organism</tissue>
    </source>
</reference>
<dbReference type="AlphaFoldDB" id="A0A164P656"/>
<dbReference type="OrthoDB" id="2433005at2759"/>
<sequence>MTMDGGPNENPRYQKTIQVNDLHALFVATNTPGKRAFNQVERKIEPLSRELSGRIISHDRFCSHLDERRCPIDEEFEMQNVALTGEILAEIWSQLIVDKFPTVASYINPSVSEVYGLSEYMTDTKPLLPQILLKATKKEQTDMILVSTRSNLSCSSLDILLPRLSTTIEPQWNSGRKIFHREPRLRKSFLGMTIHWIADDMERQSYCLAIRRIQGTCDYDVLARLIESIHEEYDITLKVVTTVTDNGSNFVKAFRLFSTKESTFGCHDQFQDWVNESIYGNDDTAIASFSGTDSPQKKKNSTELNALDRYINDERTTAPCHRALLMNVCLALLDKFLYQKVQIYQM</sequence>
<dbReference type="InterPro" id="IPR012337">
    <property type="entry name" value="RNaseH-like_sf"/>
</dbReference>
<dbReference type="STRING" id="35525.A0A164P656"/>
<protein>
    <submittedName>
        <fullName evidence="1">Uncharacterized protein</fullName>
    </submittedName>
</protein>
<evidence type="ECO:0000313" key="2">
    <source>
        <dbReference type="Proteomes" id="UP000076858"/>
    </source>
</evidence>
<dbReference type="PANTHER" id="PTHR46954">
    <property type="entry name" value="C2H2-TYPE DOMAIN-CONTAINING PROTEIN"/>
    <property type="match status" value="1"/>
</dbReference>
<gene>
    <name evidence="1" type="ORF">APZ42_029949</name>
</gene>
<comment type="caution">
    <text evidence="1">The sequence shown here is derived from an EMBL/GenBank/DDBJ whole genome shotgun (WGS) entry which is preliminary data.</text>
</comment>
<dbReference type="Proteomes" id="UP000076858">
    <property type="component" value="Unassembled WGS sequence"/>
</dbReference>
<accession>A0A164P656</accession>
<organism evidence="1 2">
    <name type="scientific">Daphnia magna</name>
    <dbReference type="NCBI Taxonomy" id="35525"/>
    <lineage>
        <taxon>Eukaryota</taxon>
        <taxon>Metazoa</taxon>
        <taxon>Ecdysozoa</taxon>
        <taxon>Arthropoda</taxon>
        <taxon>Crustacea</taxon>
        <taxon>Branchiopoda</taxon>
        <taxon>Diplostraca</taxon>
        <taxon>Cladocera</taxon>
        <taxon>Anomopoda</taxon>
        <taxon>Daphniidae</taxon>
        <taxon>Daphnia</taxon>
    </lineage>
</organism>
<dbReference type="PANTHER" id="PTHR46954:SF1">
    <property type="entry name" value="C2H2-TYPE DOMAIN-CONTAINING PROTEIN"/>
    <property type="match status" value="1"/>
</dbReference>
<evidence type="ECO:0000313" key="1">
    <source>
        <dbReference type="EMBL" id="KZS06552.1"/>
    </source>
</evidence>
<proteinExistence type="predicted"/>
<keyword evidence="2" id="KW-1185">Reference proteome</keyword>